<dbReference type="InterPro" id="IPR033121">
    <property type="entry name" value="PEPTIDASE_A1"/>
</dbReference>
<gene>
    <name evidence="3" type="ORF">TTHERM_00702260</name>
</gene>
<dbReference type="InterPro" id="IPR021109">
    <property type="entry name" value="Peptidase_aspartic_dom_sf"/>
</dbReference>
<evidence type="ECO:0000313" key="3">
    <source>
        <dbReference type="EMBL" id="EAR86244.1"/>
    </source>
</evidence>
<dbReference type="GeneID" id="7837914"/>
<proteinExistence type="predicted"/>
<keyword evidence="3" id="KW-0378">Hydrolase</keyword>
<dbReference type="Proteomes" id="UP000009168">
    <property type="component" value="Unassembled WGS sequence"/>
</dbReference>
<feature type="domain" description="Peptidase A1" evidence="2">
    <location>
        <begin position="107"/>
        <end position="334"/>
    </location>
</feature>
<dbReference type="EMBL" id="GG662861">
    <property type="protein sequence ID" value="EAR86244.1"/>
    <property type="molecule type" value="Genomic_DNA"/>
</dbReference>
<dbReference type="SUPFAM" id="SSF50630">
    <property type="entry name" value="Acid proteases"/>
    <property type="match status" value="1"/>
</dbReference>
<dbReference type="Pfam" id="PF00026">
    <property type="entry name" value="Asp"/>
    <property type="match status" value="1"/>
</dbReference>
<dbReference type="GO" id="GO:0006508">
    <property type="term" value="P:proteolysis"/>
    <property type="evidence" value="ECO:0007669"/>
    <property type="project" value="UniProtKB-KW"/>
</dbReference>
<keyword evidence="3" id="KW-0645">Protease</keyword>
<dbReference type="KEGG" id="tet:TTHERM_00702260"/>
<feature type="signal peptide" evidence="1">
    <location>
        <begin position="1"/>
        <end position="19"/>
    </location>
</feature>
<accession>Q22LM2</accession>
<dbReference type="AlphaFoldDB" id="Q22LM2"/>
<protein>
    <submittedName>
        <fullName evidence="3">Eukaryotic aspartyl protease</fullName>
    </submittedName>
</protein>
<name>Q22LM2_TETTS</name>
<sequence>MNKNIYLAIFAILLSCVICQSNTISLPLKISEQNSLIINTKYGDNQCEVNLIPLDDYCSNVITQTDNELKACGVKLIGENKFIGGKQYVAKFQLGDVQADLKFTNPDSQSSFEGEKALCFSKKDSKTQDNVIDELFKQGLIKQKRFYVNVDSIDTTKGVIGSIDIGTPNLSLIKKGSKLVNLKHYDQNDDFSTPSDSSLRYGDLQFIFGSVAGFDLLNPYISIGITQLNAILKQIRNDGVKYEYYDDDANIENYVFNVDSIEKLKDISFNVIADGDKPFKIIIKPQHYTRKLKNGNYQVLIYPQAYTDYIGLGYSVLQAYYLGYDIPSQSYIIAEKAESNVNQF</sequence>
<dbReference type="RefSeq" id="XP_976839.1">
    <property type="nucleotide sequence ID" value="XM_971746.1"/>
</dbReference>
<evidence type="ECO:0000313" key="4">
    <source>
        <dbReference type="Proteomes" id="UP000009168"/>
    </source>
</evidence>
<keyword evidence="1" id="KW-0732">Signal</keyword>
<dbReference type="GO" id="GO:0008233">
    <property type="term" value="F:peptidase activity"/>
    <property type="evidence" value="ECO:0007669"/>
    <property type="project" value="UniProtKB-KW"/>
</dbReference>
<evidence type="ECO:0000259" key="2">
    <source>
        <dbReference type="Pfam" id="PF00026"/>
    </source>
</evidence>
<dbReference type="Gene3D" id="2.40.70.10">
    <property type="entry name" value="Acid Proteases"/>
    <property type="match status" value="1"/>
</dbReference>
<dbReference type="HOGENOM" id="CLU_063368_0_0_1"/>
<keyword evidence="4" id="KW-1185">Reference proteome</keyword>
<dbReference type="InParanoid" id="Q22LM2"/>
<evidence type="ECO:0000256" key="1">
    <source>
        <dbReference type="SAM" id="SignalP"/>
    </source>
</evidence>
<dbReference type="PROSITE" id="PS51257">
    <property type="entry name" value="PROKAR_LIPOPROTEIN"/>
    <property type="match status" value="1"/>
</dbReference>
<reference evidence="4" key="1">
    <citation type="journal article" date="2006" name="PLoS Biol.">
        <title>Macronuclear genome sequence of the ciliate Tetrahymena thermophila, a model eukaryote.</title>
        <authorList>
            <person name="Eisen J.A."/>
            <person name="Coyne R.S."/>
            <person name="Wu M."/>
            <person name="Wu D."/>
            <person name="Thiagarajan M."/>
            <person name="Wortman J.R."/>
            <person name="Badger J.H."/>
            <person name="Ren Q."/>
            <person name="Amedeo P."/>
            <person name="Jones K.M."/>
            <person name="Tallon L.J."/>
            <person name="Delcher A.L."/>
            <person name="Salzberg S.L."/>
            <person name="Silva J.C."/>
            <person name="Haas B.J."/>
            <person name="Majoros W.H."/>
            <person name="Farzad M."/>
            <person name="Carlton J.M."/>
            <person name="Smith R.K. Jr."/>
            <person name="Garg J."/>
            <person name="Pearlman R.E."/>
            <person name="Karrer K.M."/>
            <person name="Sun L."/>
            <person name="Manning G."/>
            <person name="Elde N.C."/>
            <person name="Turkewitz A.P."/>
            <person name="Asai D.J."/>
            <person name="Wilkes D.E."/>
            <person name="Wang Y."/>
            <person name="Cai H."/>
            <person name="Collins K."/>
            <person name="Stewart B.A."/>
            <person name="Lee S.R."/>
            <person name="Wilamowska K."/>
            <person name="Weinberg Z."/>
            <person name="Ruzzo W.L."/>
            <person name="Wloga D."/>
            <person name="Gaertig J."/>
            <person name="Frankel J."/>
            <person name="Tsao C.-C."/>
            <person name="Gorovsky M.A."/>
            <person name="Keeling P.J."/>
            <person name="Waller R.F."/>
            <person name="Patron N.J."/>
            <person name="Cherry J.M."/>
            <person name="Stover N.A."/>
            <person name="Krieger C.J."/>
            <person name="del Toro C."/>
            <person name="Ryder H.F."/>
            <person name="Williamson S.C."/>
            <person name="Barbeau R.A."/>
            <person name="Hamilton E.P."/>
            <person name="Orias E."/>
        </authorList>
    </citation>
    <scope>NUCLEOTIDE SEQUENCE [LARGE SCALE GENOMIC DNA]</scope>
    <source>
        <strain evidence="4">SB210</strain>
    </source>
</reference>
<organism evidence="3 4">
    <name type="scientific">Tetrahymena thermophila (strain SB210)</name>
    <dbReference type="NCBI Taxonomy" id="312017"/>
    <lineage>
        <taxon>Eukaryota</taxon>
        <taxon>Sar</taxon>
        <taxon>Alveolata</taxon>
        <taxon>Ciliophora</taxon>
        <taxon>Intramacronucleata</taxon>
        <taxon>Oligohymenophorea</taxon>
        <taxon>Hymenostomatida</taxon>
        <taxon>Tetrahymenina</taxon>
        <taxon>Tetrahymenidae</taxon>
        <taxon>Tetrahymena</taxon>
    </lineage>
</organism>
<feature type="chain" id="PRO_5004201025" evidence="1">
    <location>
        <begin position="20"/>
        <end position="344"/>
    </location>
</feature>